<protein>
    <submittedName>
        <fullName evidence="2">Uncharacterized protein</fullName>
    </submittedName>
</protein>
<dbReference type="AlphaFoldDB" id="A0A1Y2AFL9"/>
<evidence type="ECO:0000313" key="3">
    <source>
        <dbReference type="Proteomes" id="UP000193642"/>
    </source>
</evidence>
<keyword evidence="3" id="KW-1185">Reference proteome</keyword>
<dbReference type="EMBL" id="MCGO01000207">
    <property type="protein sequence ID" value="ORY21341.1"/>
    <property type="molecule type" value="Genomic_DNA"/>
</dbReference>
<feature type="transmembrane region" description="Helical" evidence="1">
    <location>
        <begin position="85"/>
        <end position="105"/>
    </location>
</feature>
<name>A0A1Y2AFL9_9FUNG</name>
<keyword evidence="1" id="KW-1133">Transmembrane helix</keyword>
<evidence type="ECO:0000313" key="2">
    <source>
        <dbReference type="EMBL" id="ORY21341.1"/>
    </source>
</evidence>
<keyword evidence="1" id="KW-0812">Transmembrane</keyword>
<feature type="transmembrane region" description="Helical" evidence="1">
    <location>
        <begin position="169"/>
        <end position="190"/>
    </location>
</feature>
<comment type="caution">
    <text evidence="2">The sequence shown here is derived from an EMBL/GenBank/DDBJ whole genome shotgun (WGS) entry which is preliminary data.</text>
</comment>
<feature type="transmembrane region" description="Helical" evidence="1">
    <location>
        <begin position="12"/>
        <end position="31"/>
    </location>
</feature>
<reference evidence="2 3" key="1">
    <citation type="submission" date="2016-07" db="EMBL/GenBank/DDBJ databases">
        <title>Pervasive Adenine N6-methylation of Active Genes in Fungi.</title>
        <authorList>
            <consortium name="DOE Joint Genome Institute"/>
            <person name="Mondo S.J."/>
            <person name="Dannebaum R.O."/>
            <person name="Kuo R.C."/>
            <person name="Labutti K."/>
            <person name="Haridas S."/>
            <person name="Kuo A."/>
            <person name="Salamov A."/>
            <person name="Ahrendt S.R."/>
            <person name="Lipzen A."/>
            <person name="Sullivan W."/>
            <person name="Andreopoulos W.B."/>
            <person name="Clum A."/>
            <person name="Lindquist E."/>
            <person name="Daum C."/>
            <person name="Ramamoorthy G.K."/>
            <person name="Gryganskyi A."/>
            <person name="Culley D."/>
            <person name="Magnuson J.K."/>
            <person name="James T.Y."/>
            <person name="O'Malley M.A."/>
            <person name="Stajich J.E."/>
            <person name="Spatafora J.W."/>
            <person name="Visel A."/>
            <person name="Grigoriev I.V."/>
        </authorList>
    </citation>
    <scope>NUCLEOTIDE SEQUENCE [LARGE SCALE GENOMIC DNA]</scope>
    <source>
        <strain evidence="2 3">JEL800</strain>
    </source>
</reference>
<feature type="transmembrane region" description="Helical" evidence="1">
    <location>
        <begin position="51"/>
        <end position="73"/>
    </location>
</feature>
<evidence type="ECO:0000256" key="1">
    <source>
        <dbReference type="SAM" id="Phobius"/>
    </source>
</evidence>
<sequence>MPLENILFTSPGVRKLVSIAGSLVLPCLITLGAKNTSYESAFRSTPANDNYYDMFITIMAALAMVNSQLLWLLSLDSAQDWIHPFNALDLFELLLLFLVLSLATVERLSGFANTHESHGHEAKSTLLETVQLCARYFVHFISDWILCVSRFSKLGTPSGLYSLVRLHTLWGTSLAWNFCSSCLWVSILLARSLETAHRIRHVRFVFVHYACFIYAYCLGCDIRRA</sequence>
<proteinExistence type="predicted"/>
<dbReference type="OrthoDB" id="7042322at2759"/>
<gene>
    <name evidence="2" type="ORF">BCR33DRAFT_862113</name>
</gene>
<accession>A0A1Y2AFL9</accession>
<keyword evidence="1" id="KW-0472">Membrane</keyword>
<dbReference type="Proteomes" id="UP000193642">
    <property type="component" value="Unassembled WGS sequence"/>
</dbReference>
<organism evidence="2 3">
    <name type="scientific">Rhizoclosmatium globosum</name>
    <dbReference type="NCBI Taxonomy" id="329046"/>
    <lineage>
        <taxon>Eukaryota</taxon>
        <taxon>Fungi</taxon>
        <taxon>Fungi incertae sedis</taxon>
        <taxon>Chytridiomycota</taxon>
        <taxon>Chytridiomycota incertae sedis</taxon>
        <taxon>Chytridiomycetes</taxon>
        <taxon>Chytridiales</taxon>
        <taxon>Chytriomycetaceae</taxon>
        <taxon>Rhizoclosmatium</taxon>
    </lineage>
</organism>